<organism evidence="3 4">
    <name type="scientific">Limimaricola pyoseonensis</name>
    <dbReference type="NCBI Taxonomy" id="521013"/>
    <lineage>
        <taxon>Bacteria</taxon>
        <taxon>Pseudomonadati</taxon>
        <taxon>Pseudomonadota</taxon>
        <taxon>Alphaproteobacteria</taxon>
        <taxon>Rhodobacterales</taxon>
        <taxon>Paracoccaceae</taxon>
        <taxon>Limimaricola</taxon>
    </lineage>
</organism>
<dbReference type="SMART" id="SM00318">
    <property type="entry name" value="SNc"/>
    <property type="match status" value="1"/>
</dbReference>
<evidence type="ECO:0000256" key="1">
    <source>
        <dbReference type="SAM" id="SignalP"/>
    </source>
</evidence>
<protein>
    <submittedName>
        <fullName evidence="3">Endonuclease YncB, thermonuclease family</fullName>
    </submittedName>
</protein>
<dbReference type="SUPFAM" id="SSF50199">
    <property type="entry name" value="Staphylococcal nuclease"/>
    <property type="match status" value="1"/>
</dbReference>
<dbReference type="Proteomes" id="UP000198922">
    <property type="component" value="Unassembled WGS sequence"/>
</dbReference>
<reference evidence="4" key="1">
    <citation type="submission" date="2016-10" db="EMBL/GenBank/DDBJ databases">
        <authorList>
            <person name="Varghese N."/>
            <person name="Submissions S."/>
        </authorList>
    </citation>
    <scope>NUCLEOTIDE SEQUENCE [LARGE SCALE GENOMIC DNA]</scope>
    <source>
        <strain evidence="4">DSM 21424</strain>
    </source>
</reference>
<dbReference type="InterPro" id="IPR035437">
    <property type="entry name" value="SNase_OB-fold_sf"/>
</dbReference>
<dbReference type="GO" id="GO:0004519">
    <property type="term" value="F:endonuclease activity"/>
    <property type="evidence" value="ECO:0007669"/>
    <property type="project" value="UniProtKB-KW"/>
</dbReference>
<dbReference type="PANTHER" id="PTHR12302">
    <property type="entry name" value="EBNA2 BINDING PROTEIN P100"/>
    <property type="match status" value="1"/>
</dbReference>
<feature type="domain" description="TNase-like" evidence="2">
    <location>
        <begin position="28"/>
        <end position="143"/>
    </location>
</feature>
<accession>A0A1G7D1I8</accession>
<dbReference type="Gene3D" id="2.40.50.90">
    <property type="match status" value="1"/>
</dbReference>
<dbReference type="OrthoDB" id="9805504at2"/>
<name>A0A1G7D1I8_9RHOB</name>
<dbReference type="PANTHER" id="PTHR12302:SF26">
    <property type="entry name" value="BLR1266 PROTEIN"/>
    <property type="match status" value="1"/>
</dbReference>
<keyword evidence="3" id="KW-0255">Endonuclease</keyword>
<evidence type="ECO:0000259" key="2">
    <source>
        <dbReference type="PROSITE" id="PS50830"/>
    </source>
</evidence>
<dbReference type="RefSeq" id="WP_090111030.1">
    <property type="nucleotide sequence ID" value="NZ_FNAT01000002.1"/>
</dbReference>
<keyword evidence="4" id="KW-1185">Reference proteome</keyword>
<dbReference type="PROSITE" id="PS50830">
    <property type="entry name" value="TNASE_3"/>
    <property type="match status" value="1"/>
</dbReference>
<evidence type="ECO:0000313" key="3">
    <source>
        <dbReference type="EMBL" id="SDE44776.1"/>
    </source>
</evidence>
<proteinExistence type="predicted"/>
<dbReference type="InterPro" id="IPR016071">
    <property type="entry name" value="Staphylococal_nuclease_OB-fold"/>
</dbReference>
<keyword evidence="3" id="KW-0540">Nuclease</keyword>
<dbReference type="EMBL" id="FNAT01000002">
    <property type="protein sequence ID" value="SDE44776.1"/>
    <property type="molecule type" value="Genomic_DNA"/>
</dbReference>
<dbReference type="AlphaFoldDB" id="A0A1G7D1I8"/>
<sequence>MACFALLALVGLCAAAPDPTGPAGRLVVVDGDTFDVGGERVRLHGVDAPEAAQRCETPGGADWACGDWVTQEVTLRFAGREAVCAEVDTDRYGRIVARCAIEGRDLGEAIVSAGLALAYEEYSDAYVNHEREARDDGRGIWRGTVQDPADWRRGRREARAEANAPAPGECTIKGNVSGGGRIYHLPQDPFYGRTKIDTGKGERWFCSEAEARRAGWRHAGS</sequence>
<feature type="signal peptide" evidence="1">
    <location>
        <begin position="1"/>
        <end position="15"/>
    </location>
</feature>
<keyword evidence="3" id="KW-0378">Hydrolase</keyword>
<dbReference type="STRING" id="521013.SAMN04488567_1716"/>
<keyword evidence="1" id="KW-0732">Signal</keyword>
<evidence type="ECO:0000313" key="4">
    <source>
        <dbReference type="Proteomes" id="UP000198922"/>
    </source>
</evidence>
<gene>
    <name evidence="3" type="ORF">SAMN04488567_1716</name>
</gene>
<feature type="chain" id="PRO_5011955467" evidence="1">
    <location>
        <begin position="16"/>
        <end position="221"/>
    </location>
</feature>
<dbReference type="Pfam" id="PF00565">
    <property type="entry name" value="SNase"/>
    <property type="match status" value="1"/>
</dbReference>